<comment type="similarity">
    <text evidence="3">In the C-terminal section; belongs to the transpeptidase family.</text>
</comment>
<evidence type="ECO:0000259" key="19">
    <source>
        <dbReference type="Pfam" id="PF00905"/>
    </source>
</evidence>
<dbReference type="RefSeq" id="WP_025411362.1">
    <property type="nucleotide sequence ID" value="NZ_CP007128.1"/>
</dbReference>
<evidence type="ECO:0000256" key="14">
    <source>
        <dbReference type="ARBA" id="ARBA00023136"/>
    </source>
</evidence>
<dbReference type="InterPro" id="IPR001460">
    <property type="entry name" value="PCN-bd_Tpept"/>
</dbReference>
<dbReference type="Proteomes" id="UP000019151">
    <property type="component" value="Chromosome"/>
</dbReference>
<dbReference type="GO" id="GO:0006508">
    <property type="term" value="P:proteolysis"/>
    <property type="evidence" value="ECO:0007669"/>
    <property type="project" value="UniProtKB-KW"/>
</dbReference>
<protein>
    <submittedName>
        <fullName evidence="21">Penicillin-binding protein, 1A family</fullName>
    </submittedName>
</protein>
<dbReference type="GO" id="GO:0008360">
    <property type="term" value="P:regulation of cell shape"/>
    <property type="evidence" value="ECO:0007669"/>
    <property type="project" value="UniProtKB-KW"/>
</dbReference>
<name>W0RGH5_9BACT</name>
<dbReference type="GO" id="GO:0016020">
    <property type="term" value="C:membrane"/>
    <property type="evidence" value="ECO:0007669"/>
    <property type="project" value="UniProtKB-SubCell"/>
</dbReference>
<keyword evidence="14" id="KW-0472">Membrane</keyword>
<keyword evidence="12" id="KW-0573">Peptidoglycan synthesis</keyword>
<evidence type="ECO:0000256" key="8">
    <source>
        <dbReference type="ARBA" id="ARBA00022679"/>
    </source>
</evidence>
<gene>
    <name evidence="21" type="ORF">J421_2344</name>
</gene>
<evidence type="ECO:0000256" key="10">
    <source>
        <dbReference type="ARBA" id="ARBA00022801"/>
    </source>
</evidence>
<evidence type="ECO:0000256" key="5">
    <source>
        <dbReference type="ARBA" id="ARBA00022645"/>
    </source>
</evidence>
<dbReference type="Pfam" id="PF00905">
    <property type="entry name" value="Transpeptidase"/>
    <property type="match status" value="1"/>
</dbReference>
<dbReference type="STRING" id="861299.J421_2344"/>
<accession>W0RGH5</accession>
<evidence type="ECO:0000259" key="20">
    <source>
        <dbReference type="Pfam" id="PF00912"/>
    </source>
</evidence>
<feature type="domain" description="Glycosyl transferase family 51" evidence="20">
    <location>
        <begin position="87"/>
        <end position="256"/>
    </location>
</feature>
<evidence type="ECO:0000256" key="12">
    <source>
        <dbReference type="ARBA" id="ARBA00022984"/>
    </source>
</evidence>
<dbReference type="OrthoDB" id="9766909at2"/>
<evidence type="ECO:0000256" key="9">
    <source>
        <dbReference type="ARBA" id="ARBA00022692"/>
    </source>
</evidence>
<dbReference type="HOGENOM" id="CLU_006354_2_4_0"/>
<keyword evidence="16" id="KW-0961">Cell wall biogenesis/degradation</keyword>
<dbReference type="Gene3D" id="1.10.3810.10">
    <property type="entry name" value="Biosynthetic peptidoglycan transglycosylase-like"/>
    <property type="match status" value="1"/>
</dbReference>
<dbReference type="GO" id="GO:0008658">
    <property type="term" value="F:penicillin binding"/>
    <property type="evidence" value="ECO:0007669"/>
    <property type="project" value="InterPro"/>
</dbReference>
<organism evidence="21 22">
    <name type="scientific">Gemmatirosa kalamazoonensis</name>
    <dbReference type="NCBI Taxonomy" id="861299"/>
    <lineage>
        <taxon>Bacteria</taxon>
        <taxon>Pseudomonadati</taxon>
        <taxon>Gemmatimonadota</taxon>
        <taxon>Gemmatimonadia</taxon>
        <taxon>Gemmatimonadales</taxon>
        <taxon>Gemmatimonadaceae</taxon>
        <taxon>Gemmatirosa</taxon>
    </lineage>
</organism>
<keyword evidence="15" id="KW-0511">Multifunctional enzyme</keyword>
<dbReference type="GO" id="GO:0009002">
    <property type="term" value="F:serine-type D-Ala-D-Ala carboxypeptidase activity"/>
    <property type="evidence" value="ECO:0007669"/>
    <property type="project" value="UniProtKB-EC"/>
</dbReference>
<evidence type="ECO:0000256" key="18">
    <source>
        <dbReference type="ARBA" id="ARBA00049902"/>
    </source>
</evidence>
<dbReference type="SUPFAM" id="SSF56601">
    <property type="entry name" value="beta-lactamase/transpeptidase-like"/>
    <property type="match status" value="1"/>
</dbReference>
<evidence type="ECO:0000256" key="3">
    <source>
        <dbReference type="ARBA" id="ARBA00007090"/>
    </source>
</evidence>
<dbReference type="NCBIfam" id="TIGR02074">
    <property type="entry name" value="PBP_1a_fam"/>
    <property type="match status" value="1"/>
</dbReference>
<dbReference type="InterPro" id="IPR050396">
    <property type="entry name" value="Glycosyltr_51/Transpeptidase"/>
</dbReference>
<evidence type="ECO:0000256" key="15">
    <source>
        <dbReference type="ARBA" id="ARBA00023268"/>
    </source>
</evidence>
<keyword evidence="8" id="KW-0808">Transferase</keyword>
<dbReference type="GO" id="GO:0008955">
    <property type="term" value="F:peptidoglycan glycosyltransferase activity"/>
    <property type="evidence" value="ECO:0007669"/>
    <property type="project" value="UniProtKB-EC"/>
</dbReference>
<evidence type="ECO:0000313" key="21">
    <source>
        <dbReference type="EMBL" id="AHG89881.1"/>
    </source>
</evidence>
<comment type="subcellular location">
    <subcellularLocation>
        <location evidence="1">Membrane</location>
    </subcellularLocation>
</comment>
<keyword evidence="7" id="KW-0328">Glycosyltransferase</keyword>
<keyword evidence="5" id="KW-0121">Carboxypeptidase</keyword>
<keyword evidence="10" id="KW-0378">Hydrolase</keyword>
<evidence type="ECO:0000256" key="16">
    <source>
        <dbReference type="ARBA" id="ARBA00023316"/>
    </source>
</evidence>
<dbReference type="GO" id="GO:0071555">
    <property type="term" value="P:cell wall organization"/>
    <property type="evidence" value="ECO:0007669"/>
    <property type="project" value="UniProtKB-KW"/>
</dbReference>
<dbReference type="Pfam" id="PF00912">
    <property type="entry name" value="Transgly"/>
    <property type="match status" value="1"/>
</dbReference>
<dbReference type="FunFam" id="1.10.3810.10:FF:000001">
    <property type="entry name" value="Penicillin-binding protein 1A"/>
    <property type="match status" value="1"/>
</dbReference>
<evidence type="ECO:0000256" key="7">
    <source>
        <dbReference type="ARBA" id="ARBA00022676"/>
    </source>
</evidence>
<evidence type="ECO:0000256" key="17">
    <source>
        <dbReference type="ARBA" id="ARBA00034000"/>
    </source>
</evidence>
<dbReference type="PATRIC" id="fig|861299.3.peg.2388"/>
<evidence type="ECO:0000256" key="4">
    <source>
        <dbReference type="ARBA" id="ARBA00007739"/>
    </source>
</evidence>
<keyword evidence="9" id="KW-0812">Transmembrane</keyword>
<dbReference type="PANTHER" id="PTHR32282:SF27">
    <property type="entry name" value="PENICILLIN-BINDING PROTEIN 1A"/>
    <property type="match status" value="1"/>
</dbReference>
<dbReference type="SUPFAM" id="SSF53955">
    <property type="entry name" value="Lysozyme-like"/>
    <property type="match status" value="1"/>
</dbReference>
<evidence type="ECO:0000256" key="11">
    <source>
        <dbReference type="ARBA" id="ARBA00022960"/>
    </source>
</evidence>
<keyword evidence="11" id="KW-0133">Cell shape</keyword>
<evidence type="ECO:0000256" key="13">
    <source>
        <dbReference type="ARBA" id="ARBA00022989"/>
    </source>
</evidence>
<proteinExistence type="inferred from homology"/>
<comment type="pathway">
    <text evidence="2">Cell wall biogenesis; peptidoglycan biosynthesis.</text>
</comment>
<keyword evidence="22" id="KW-1185">Reference proteome</keyword>
<sequence length="723" mass="79376">MLNERLARLRARLRPDPANPPRLWMRKQWPGLLALALVLGTITFGDVWVATCGLEGCPSGAEIRAFHPTEGGRILDRNRTAMGRLRLVRRVNVPLAQVPVHVRQAFIATEDRRFYQHRGVDWRGAFRAVGANLRAGGVREGFSTITMQVVRNTFAVERQGERSVQRKLIELRLSRLIERALTKDEILQLYLNVIYLGNGVYGVEAASRDLFGRSVKDVTLAQAAMLAALPKGPSAYTPRKAPDRALRRRNLVLALMTREGYINADQARGAAGERLVVNKEGWRPDSKTDSYALDVVRELVDSVRDAQHIESYDLTVLTTLDLKAQQAAERAVLKRANAIGSVTGRAGAEGAMVALDPRTGDLRALVGGRVYERGNFNRATDARRQPGSAFKPFVYATALMSGMTPATEIDDDPIEVQIDRNKVWRPSNYNDEYLGQTTLRTALAHSANAATVRVSRSIGEPRIVEVAHRNGITSKLDPVPSLALGAVEVTPLELVTAYAPFANGGYRVRPRIVLAIATNDGTVLWTADPPQRTPVMEARDAFLLTSMLRSVVDEGTGRAVRDYGVTGPVAGKTGTTNNGTDVWFVGYTPTLIAGFWFGYDEPRTLGGGASGGRLAAPAWAEFYQTGWKEKGLDWAPPPGLVRRTIDADNGYLATEWCPRVRDEWFKAGTEPTGYCPIHTSPPVEAEPQIDETLPNGTLPQAIEKAGKSVGSKLSRALKKIFKW</sequence>
<dbReference type="InterPro" id="IPR001264">
    <property type="entry name" value="Glyco_trans_51"/>
</dbReference>
<dbReference type="eggNOG" id="COG0744">
    <property type="taxonomic scope" value="Bacteria"/>
</dbReference>
<dbReference type="InterPro" id="IPR023346">
    <property type="entry name" value="Lysozyme-like_dom_sf"/>
</dbReference>
<dbReference type="GO" id="GO:0009252">
    <property type="term" value="P:peptidoglycan biosynthetic process"/>
    <property type="evidence" value="ECO:0007669"/>
    <property type="project" value="UniProtKB-KW"/>
</dbReference>
<dbReference type="GO" id="GO:0030288">
    <property type="term" value="C:outer membrane-bounded periplasmic space"/>
    <property type="evidence" value="ECO:0007669"/>
    <property type="project" value="TreeGrafter"/>
</dbReference>
<keyword evidence="13" id="KW-1133">Transmembrane helix</keyword>
<dbReference type="EMBL" id="CP007128">
    <property type="protein sequence ID" value="AHG89881.1"/>
    <property type="molecule type" value="Genomic_DNA"/>
</dbReference>
<evidence type="ECO:0000256" key="2">
    <source>
        <dbReference type="ARBA" id="ARBA00004752"/>
    </source>
</evidence>
<dbReference type="KEGG" id="gba:J421_2344"/>
<feature type="domain" description="Penicillin-binding protein transpeptidase" evidence="19">
    <location>
        <begin position="350"/>
        <end position="590"/>
    </location>
</feature>
<comment type="similarity">
    <text evidence="4">In the N-terminal section; belongs to the glycosyltransferase 51 family.</text>
</comment>
<comment type="catalytic activity">
    <reaction evidence="17">
        <text>Preferential cleavage: (Ac)2-L-Lys-D-Ala-|-D-Ala. Also transpeptidation of peptidyl-alanyl moieties that are N-acyl substituents of D-alanine.</text>
        <dbReference type="EC" id="3.4.16.4"/>
    </reaction>
</comment>
<dbReference type="InterPro" id="IPR036950">
    <property type="entry name" value="PBP_transglycosylase"/>
</dbReference>
<keyword evidence="6" id="KW-0645">Protease</keyword>
<dbReference type="InterPro" id="IPR012338">
    <property type="entry name" value="Beta-lactam/transpept-like"/>
</dbReference>
<reference evidence="21 22" key="1">
    <citation type="journal article" date="2014" name="Genome Announc.">
        <title>Genome Sequence and Methylome of Soil Bacterium Gemmatirosa kalamazoonensis KBS708T, a Member of the Rarely Cultivated Gemmatimonadetes Phylum.</title>
        <authorList>
            <person name="Debruyn J.M."/>
            <person name="Radosevich M."/>
            <person name="Wommack K.E."/>
            <person name="Polson S.W."/>
            <person name="Hauser L.J."/>
            <person name="Fawaz M.N."/>
            <person name="Korlach J."/>
            <person name="Tsai Y.C."/>
        </authorList>
    </citation>
    <scope>NUCLEOTIDE SEQUENCE [LARGE SCALE GENOMIC DNA]</scope>
    <source>
        <strain evidence="21 22">KBS708</strain>
    </source>
</reference>
<evidence type="ECO:0000256" key="6">
    <source>
        <dbReference type="ARBA" id="ARBA00022670"/>
    </source>
</evidence>
<dbReference type="FunCoup" id="W0RGH5">
    <property type="interactions" value="313"/>
</dbReference>
<comment type="catalytic activity">
    <reaction evidence="18">
        <text>[GlcNAc-(1-&gt;4)-Mur2Ac(oyl-L-Ala-gamma-D-Glu-L-Lys-D-Ala-D-Ala)](n)-di-trans,octa-cis-undecaprenyl diphosphate + beta-D-GlcNAc-(1-&gt;4)-Mur2Ac(oyl-L-Ala-gamma-D-Glu-L-Lys-D-Ala-D-Ala)-di-trans,octa-cis-undecaprenyl diphosphate = [GlcNAc-(1-&gt;4)-Mur2Ac(oyl-L-Ala-gamma-D-Glu-L-Lys-D-Ala-D-Ala)](n+1)-di-trans,octa-cis-undecaprenyl diphosphate + di-trans,octa-cis-undecaprenyl diphosphate + H(+)</text>
        <dbReference type="Rhea" id="RHEA:23708"/>
        <dbReference type="Rhea" id="RHEA-COMP:9602"/>
        <dbReference type="Rhea" id="RHEA-COMP:9603"/>
        <dbReference type="ChEBI" id="CHEBI:15378"/>
        <dbReference type="ChEBI" id="CHEBI:58405"/>
        <dbReference type="ChEBI" id="CHEBI:60033"/>
        <dbReference type="ChEBI" id="CHEBI:78435"/>
        <dbReference type="EC" id="2.4.99.28"/>
    </reaction>
</comment>
<dbReference type="AlphaFoldDB" id="W0RGH5"/>
<evidence type="ECO:0000256" key="1">
    <source>
        <dbReference type="ARBA" id="ARBA00004370"/>
    </source>
</evidence>
<dbReference type="InParanoid" id="W0RGH5"/>
<dbReference type="Gene3D" id="3.40.710.10">
    <property type="entry name" value="DD-peptidase/beta-lactamase superfamily"/>
    <property type="match status" value="1"/>
</dbReference>
<dbReference type="PANTHER" id="PTHR32282">
    <property type="entry name" value="BINDING PROTEIN TRANSPEPTIDASE, PUTATIVE-RELATED"/>
    <property type="match status" value="1"/>
</dbReference>
<evidence type="ECO:0000313" key="22">
    <source>
        <dbReference type="Proteomes" id="UP000019151"/>
    </source>
</evidence>